<dbReference type="SUPFAM" id="SSF57850">
    <property type="entry name" value="RING/U-box"/>
    <property type="match status" value="1"/>
</dbReference>
<keyword evidence="1" id="KW-0479">Metal-binding</keyword>
<keyword evidence="1" id="KW-0863">Zinc-finger</keyword>
<dbReference type="AlphaFoldDB" id="A0A7J7M9V5"/>
<sequence>MLFTANGIQDFHLVDQIICYGEMLTDFVPTVGGFSLAEALAFKKATAGVPGDIVAGQEAYLHAFLLPPLSSSLTGREETITRLFTIYLMEFTPQNAWRTCGVCSKLLAERSSWNCNELSVTAILFCGHVYHAECLENMMSEIEKHDRTCPLCISGEKEALKISKKSLGINSRISRNHVLDDDLVDDSVSYGKSSGSEEKCPKIGSSSSVRNVFTKPFMKCHFLLGSKKMIRSMTENESPVRRKGFWDRYRWK</sequence>
<dbReference type="PANTHER" id="PTHR31150:SF26">
    <property type="entry name" value="RING-TYPE DOMAIN-CONTAINING PROTEIN"/>
    <property type="match status" value="1"/>
</dbReference>
<proteinExistence type="predicted"/>
<dbReference type="OrthoDB" id="1938835at2759"/>
<evidence type="ECO:0000313" key="3">
    <source>
        <dbReference type="EMBL" id="KAF6151665.1"/>
    </source>
</evidence>
<feature type="domain" description="RING-type" evidence="2">
    <location>
        <begin position="100"/>
        <end position="152"/>
    </location>
</feature>
<organism evidence="3 4">
    <name type="scientific">Kingdonia uniflora</name>
    <dbReference type="NCBI Taxonomy" id="39325"/>
    <lineage>
        <taxon>Eukaryota</taxon>
        <taxon>Viridiplantae</taxon>
        <taxon>Streptophyta</taxon>
        <taxon>Embryophyta</taxon>
        <taxon>Tracheophyta</taxon>
        <taxon>Spermatophyta</taxon>
        <taxon>Magnoliopsida</taxon>
        <taxon>Ranunculales</taxon>
        <taxon>Circaeasteraceae</taxon>
        <taxon>Kingdonia</taxon>
    </lineage>
</organism>
<evidence type="ECO:0000256" key="1">
    <source>
        <dbReference type="PROSITE-ProRule" id="PRU00175"/>
    </source>
</evidence>
<dbReference type="InterPro" id="IPR001841">
    <property type="entry name" value="Znf_RING"/>
</dbReference>
<dbReference type="CDD" id="cd16448">
    <property type="entry name" value="RING-H2"/>
    <property type="match status" value="1"/>
</dbReference>
<reference evidence="3 4" key="1">
    <citation type="journal article" date="2020" name="IScience">
        <title>Genome Sequencing of the Endangered Kingdonia uniflora (Circaeasteraceae, Ranunculales) Reveals Potential Mechanisms of Evolutionary Specialization.</title>
        <authorList>
            <person name="Sun Y."/>
            <person name="Deng T."/>
            <person name="Zhang A."/>
            <person name="Moore M.J."/>
            <person name="Landis J.B."/>
            <person name="Lin N."/>
            <person name="Zhang H."/>
            <person name="Zhang X."/>
            <person name="Huang J."/>
            <person name="Zhang X."/>
            <person name="Sun H."/>
            <person name="Wang H."/>
        </authorList>
    </citation>
    <scope>NUCLEOTIDE SEQUENCE [LARGE SCALE GENOMIC DNA]</scope>
    <source>
        <strain evidence="3">TB1705</strain>
        <tissue evidence="3">Leaf</tissue>
    </source>
</reference>
<dbReference type="Proteomes" id="UP000541444">
    <property type="component" value="Unassembled WGS sequence"/>
</dbReference>
<gene>
    <name evidence="3" type="ORF">GIB67_043072</name>
</gene>
<dbReference type="InterPro" id="IPR013083">
    <property type="entry name" value="Znf_RING/FYVE/PHD"/>
</dbReference>
<name>A0A7J7M9V5_9MAGN</name>
<dbReference type="PROSITE" id="PS50089">
    <property type="entry name" value="ZF_RING_2"/>
    <property type="match status" value="1"/>
</dbReference>
<dbReference type="SMART" id="SM00184">
    <property type="entry name" value="RING"/>
    <property type="match status" value="1"/>
</dbReference>
<accession>A0A7J7M9V5</accession>
<evidence type="ECO:0000259" key="2">
    <source>
        <dbReference type="PROSITE" id="PS50089"/>
    </source>
</evidence>
<dbReference type="Gene3D" id="3.30.40.10">
    <property type="entry name" value="Zinc/RING finger domain, C3HC4 (zinc finger)"/>
    <property type="match status" value="1"/>
</dbReference>
<dbReference type="EMBL" id="JACGCM010001664">
    <property type="protein sequence ID" value="KAF6151665.1"/>
    <property type="molecule type" value="Genomic_DNA"/>
</dbReference>
<evidence type="ECO:0000313" key="4">
    <source>
        <dbReference type="Proteomes" id="UP000541444"/>
    </source>
</evidence>
<protein>
    <recommendedName>
        <fullName evidence="2">RING-type domain-containing protein</fullName>
    </recommendedName>
</protein>
<keyword evidence="4" id="KW-1185">Reference proteome</keyword>
<comment type="caution">
    <text evidence="3">The sequence shown here is derived from an EMBL/GenBank/DDBJ whole genome shotgun (WGS) entry which is preliminary data.</text>
</comment>
<keyword evidence="1" id="KW-0862">Zinc</keyword>
<dbReference type="GO" id="GO:0008270">
    <property type="term" value="F:zinc ion binding"/>
    <property type="evidence" value="ECO:0007669"/>
    <property type="project" value="UniProtKB-KW"/>
</dbReference>
<dbReference type="PANTHER" id="PTHR31150">
    <property type="entry name" value="EXPRESSED PROTEIN"/>
    <property type="match status" value="1"/>
</dbReference>